<organism evidence="1 2">
    <name type="scientific">Phytophthora infestans</name>
    <name type="common">Potato late blight agent</name>
    <name type="synonym">Botrytis infestans</name>
    <dbReference type="NCBI Taxonomy" id="4787"/>
    <lineage>
        <taxon>Eukaryota</taxon>
        <taxon>Sar</taxon>
        <taxon>Stramenopiles</taxon>
        <taxon>Oomycota</taxon>
        <taxon>Peronosporomycetes</taxon>
        <taxon>Peronosporales</taxon>
        <taxon>Peronosporaceae</taxon>
        <taxon>Phytophthora</taxon>
    </lineage>
</organism>
<keyword evidence="2" id="KW-1185">Reference proteome</keyword>
<reference evidence="1" key="1">
    <citation type="submission" date="2020-04" db="EMBL/GenBank/DDBJ databases">
        <title>Hybrid Assembly of Korean Phytophthora infestans isolates.</title>
        <authorList>
            <person name="Prokchorchik M."/>
            <person name="Lee Y."/>
            <person name="Seo J."/>
            <person name="Cho J.-H."/>
            <person name="Park Y.-E."/>
            <person name="Jang D.-C."/>
            <person name="Im J.-S."/>
            <person name="Choi J.-G."/>
            <person name="Park H.-J."/>
            <person name="Lee G.-B."/>
            <person name="Lee Y.-G."/>
            <person name="Hong S.-Y."/>
            <person name="Cho K."/>
            <person name="Sohn K.H."/>
        </authorList>
    </citation>
    <scope>NUCLEOTIDE SEQUENCE</scope>
    <source>
        <strain evidence="1">KR_1_A1</strain>
    </source>
</reference>
<name>A0A833T2U4_PHYIN</name>
<dbReference type="Proteomes" id="UP000602510">
    <property type="component" value="Unassembled WGS sequence"/>
</dbReference>
<evidence type="ECO:0000313" key="2">
    <source>
        <dbReference type="Proteomes" id="UP000602510"/>
    </source>
</evidence>
<dbReference type="EMBL" id="WSZM01000101">
    <property type="protein sequence ID" value="KAF4042458.1"/>
    <property type="molecule type" value="Genomic_DNA"/>
</dbReference>
<evidence type="ECO:0000313" key="1">
    <source>
        <dbReference type="EMBL" id="KAF4042458.1"/>
    </source>
</evidence>
<accession>A0A833T2U4</accession>
<gene>
    <name evidence="1" type="ORF">GN244_ATG05355</name>
</gene>
<sequence length="147" mass="17087">MSPMFTRKRPFKKRIRPTTEQELQGCMRRRSMPTESYTAIASWAKAQFCLIDAPSKQVIGRVLKSESFLRQLTHECLARKKRRPLHQLCLDQCVVEFLAFCEEYQLALSGSMIVGYALRHELSPETIEHCWRHTGLLTKADISFILN</sequence>
<comment type="caution">
    <text evidence="1">The sequence shown here is derived from an EMBL/GenBank/DDBJ whole genome shotgun (WGS) entry which is preliminary data.</text>
</comment>
<proteinExistence type="predicted"/>
<protein>
    <submittedName>
        <fullName evidence="1">Putative centromere protein N-terminal domain-containing protein</fullName>
    </submittedName>
</protein>
<dbReference type="AlphaFoldDB" id="A0A833T2U4"/>